<evidence type="ECO:0000256" key="3">
    <source>
        <dbReference type="ARBA" id="ARBA00023125"/>
    </source>
</evidence>
<dbReference type="PANTHER" id="PTHR34294:SF1">
    <property type="entry name" value="TRANSCRIPTIONAL REGULATOR LSRR"/>
    <property type="match status" value="1"/>
</dbReference>
<organism evidence="6 7">
    <name type="scientific">Levilactobacillus bambusae</name>
    <dbReference type="NCBI Taxonomy" id="2024736"/>
    <lineage>
        <taxon>Bacteria</taxon>
        <taxon>Bacillati</taxon>
        <taxon>Bacillota</taxon>
        <taxon>Bacilli</taxon>
        <taxon>Lactobacillales</taxon>
        <taxon>Lactobacillaceae</taxon>
        <taxon>Levilactobacillus</taxon>
    </lineage>
</organism>
<dbReference type="GO" id="GO:0003677">
    <property type="term" value="F:DNA binding"/>
    <property type="evidence" value="ECO:0007669"/>
    <property type="project" value="UniProtKB-KW"/>
</dbReference>
<dbReference type="PANTHER" id="PTHR34294">
    <property type="entry name" value="TRANSCRIPTIONAL REGULATOR-RELATED"/>
    <property type="match status" value="1"/>
</dbReference>
<dbReference type="InterPro" id="IPR007324">
    <property type="entry name" value="Sugar-bd_dom_put"/>
</dbReference>
<protein>
    <submittedName>
        <fullName evidence="6">Citrate lyase</fullName>
    </submittedName>
</protein>
<accession>A0A2V1N2J4</accession>
<keyword evidence="3" id="KW-0238">DNA-binding</keyword>
<dbReference type="InterPro" id="IPR037171">
    <property type="entry name" value="NagB/RpiA_transferase-like"/>
</dbReference>
<evidence type="ECO:0000256" key="4">
    <source>
        <dbReference type="ARBA" id="ARBA00023163"/>
    </source>
</evidence>
<dbReference type="EMBL" id="QCXQ01000001">
    <property type="protein sequence ID" value="PWG00838.1"/>
    <property type="molecule type" value="Genomic_DNA"/>
</dbReference>
<evidence type="ECO:0000313" key="7">
    <source>
        <dbReference type="Proteomes" id="UP000245080"/>
    </source>
</evidence>
<dbReference type="Pfam" id="PF04198">
    <property type="entry name" value="Sugar-bind"/>
    <property type="match status" value="1"/>
</dbReference>
<dbReference type="OrthoDB" id="58802at2"/>
<evidence type="ECO:0000259" key="5">
    <source>
        <dbReference type="Pfam" id="PF04198"/>
    </source>
</evidence>
<dbReference type="InterPro" id="IPR051054">
    <property type="entry name" value="SorC_transcr_regulators"/>
</dbReference>
<dbReference type="RefSeq" id="WP_109249551.1">
    <property type="nucleotide sequence ID" value="NZ_QCXQ01000001.1"/>
</dbReference>
<keyword evidence="6" id="KW-0456">Lyase</keyword>
<comment type="similarity">
    <text evidence="1">Belongs to the SorC transcriptional regulatory family.</text>
</comment>
<dbReference type="Gene3D" id="1.10.10.60">
    <property type="entry name" value="Homeodomain-like"/>
    <property type="match status" value="1"/>
</dbReference>
<feature type="domain" description="Sugar-binding" evidence="5">
    <location>
        <begin position="60"/>
        <end position="310"/>
    </location>
</feature>
<dbReference type="SUPFAM" id="SSF100950">
    <property type="entry name" value="NagB/RpiA/CoA transferase-like"/>
    <property type="match status" value="1"/>
</dbReference>
<evidence type="ECO:0000313" key="6">
    <source>
        <dbReference type="EMBL" id="PWG00838.1"/>
    </source>
</evidence>
<name>A0A2V1N2J4_9LACO</name>
<keyword evidence="4" id="KW-0804">Transcription</keyword>
<dbReference type="Gene3D" id="3.40.50.1360">
    <property type="match status" value="1"/>
</dbReference>
<evidence type="ECO:0000256" key="1">
    <source>
        <dbReference type="ARBA" id="ARBA00010466"/>
    </source>
</evidence>
<dbReference type="GO" id="GO:0030246">
    <property type="term" value="F:carbohydrate binding"/>
    <property type="evidence" value="ECO:0007669"/>
    <property type="project" value="InterPro"/>
</dbReference>
<keyword evidence="2" id="KW-0805">Transcription regulation</keyword>
<sequence length="317" mass="35191">MENIEQRKQQALIAQDFYLSHMSIADLSKKYHLSRYLITKGLDEAMETGLVDIKINAPLARNYELEASLKKQFPVPNIYILKDADNPNHNAENVIQFAAGQAQLLIEESHIVGLAWGATVFDMIDHCRSTVRDDLTFTQFMGENMRYNSLAGSMRMVEKAASKFNAHYVTMVGPLYMVNDEGRQLLQQEPAVAPTFSVASRMDCILTGIGTLASVDSISAWRNNKSAIFPGIDPNEIVGMLYGRPYDINGTLLNQNDDKVLGVDMNTIMAVPRRLGVIKSKFKSRAALGALRGGLLTDAIMDEAVANRILMEANQTE</sequence>
<evidence type="ECO:0000256" key="2">
    <source>
        <dbReference type="ARBA" id="ARBA00023015"/>
    </source>
</evidence>
<keyword evidence="7" id="KW-1185">Reference proteome</keyword>
<comment type="caution">
    <text evidence="6">The sequence shown here is derived from an EMBL/GenBank/DDBJ whole genome shotgun (WGS) entry which is preliminary data.</text>
</comment>
<dbReference type="GO" id="GO:0016829">
    <property type="term" value="F:lyase activity"/>
    <property type="evidence" value="ECO:0007669"/>
    <property type="project" value="UniProtKB-KW"/>
</dbReference>
<dbReference type="AlphaFoldDB" id="A0A2V1N2J4"/>
<gene>
    <name evidence="6" type="ORF">DCM90_01280</name>
</gene>
<reference evidence="6 7" key="1">
    <citation type="journal article" date="2018" name="Int. J. Syst. Evol. Microbiol.">
        <title>Lactobacillus bambusae sp. nov., isolated from a traditional fermented Ma-bamboo shoots of Taiwan.</title>
        <authorList>
            <person name="Wang L.-T."/>
        </authorList>
    </citation>
    <scope>NUCLEOTIDE SEQUENCE [LARGE SCALE GENOMIC DNA]</scope>
    <source>
        <strain evidence="6 7">BS-W1</strain>
    </source>
</reference>
<dbReference type="Proteomes" id="UP000245080">
    <property type="component" value="Unassembled WGS sequence"/>
</dbReference>
<proteinExistence type="inferred from homology"/>